<comment type="caution">
    <text evidence="1">The sequence shown here is derived from an EMBL/GenBank/DDBJ whole genome shotgun (WGS) entry which is preliminary data.</text>
</comment>
<dbReference type="PANTHER" id="PTHR40026">
    <property type="entry name" value="PROTEIN VEG"/>
    <property type="match status" value="1"/>
</dbReference>
<organism evidence="1 2">
    <name type="scientific">Thalassorhabdus alkalitolerans</name>
    <dbReference type="NCBI Taxonomy" id="2282697"/>
    <lineage>
        <taxon>Bacteria</taxon>
        <taxon>Bacillati</taxon>
        <taxon>Bacillota</taxon>
        <taxon>Bacilli</taxon>
        <taxon>Bacillales</taxon>
        <taxon>Bacillaceae</taxon>
        <taxon>Thalassorhabdus</taxon>
    </lineage>
</organism>
<accession>A0ABW0YV19</accession>
<name>A0ABW0YV19_9BACI</name>
<dbReference type="Gene3D" id="2.30.30.100">
    <property type="match status" value="1"/>
</dbReference>
<gene>
    <name evidence="1" type="ORF">ACFPU1_17015</name>
</gene>
<dbReference type="PIRSF" id="PIRSF037257">
    <property type="entry name" value="DUF1021"/>
    <property type="match status" value="1"/>
</dbReference>
<dbReference type="PANTHER" id="PTHR40026:SF1">
    <property type="entry name" value="PROTEIN VEG"/>
    <property type="match status" value="1"/>
</dbReference>
<dbReference type="RefSeq" id="WP_100400538.1">
    <property type="nucleotide sequence ID" value="NZ_JBHSOZ010000017.1"/>
</dbReference>
<sequence length="84" mass="9546">MGKTLVEIKQALDANVGKRVTVKANGGRRKTVERSGLIEETYPSVFIVKLDREKYPIERISYSYTDVLTKTVQLTLTEEEELQA</sequence>
<dbReference type="EMBL" id="JBHSOZ010000017">
    <property type="protein sequence ID" value="MFC5714448.1"/>
    <property type="molecule type" value="Genomic_DNA"/>
</dbReference>
<proteinExistence type="predicted"/>
<evidence type="ECO:0000313" key="1">
    <source>
        <dbReference type="EMBL" id="MFC5714448.1"/>
    </source>
</evidence>
<keyword evidence="2" id="KW-1185">Reference proteome</keyword>
<dbReference type="Pfam" id="PF06257">
    <property type="entry name" value="VEG"/>
    <property type="match status" value="1"/>
</dbReference>
<evidence type="ECO:0000313" key="2">
    <source>
        <dbReference type="Proteomes" id="UP001596142"/>
    </source>
</evidence>
<reference evidence="2" key="1">
    <citation type="journal article" date="2019" name="Int. J. Syst. Evol. Microbiol.">
        <title>The Global Catalogue of Microorganisms (GCM) 10K type strain sequencing project: providing services to taxonomists for standard genome sequencing and annotation.</title>
        <authorList>
            <consortium name="The Broad Institute Genomics Platform"/>
            <consortium name="The Broad Institute Genome Sequencing Center for Infectious Disease"/>
            <person name="Wu L."/>
            <person name="Ma J."/>
        </authorList>
    </citation>
    <scope>NUCLEOTIDE SEQUENCE [LARGE SCALE GENOMIC DNA]</scope>
    <source>
        <strain evidence="2">CECT 7184</strain>
    </source>
</reference>
<protein>
    <submittedName>
        <fullName evidence="1">Veg family protein</fullName>
    </submittedName>
</protein>
<dbReference type="InterPro" id="IPR009366">
    <property type="entry name" value="Protein_Veg"/>
</dbReference>
<dbReference type="Proteomes" id="UP001596142">
    <property type="component" value="Unassembled WGS sequence"/>
</dbReference>